<gene>
    <name evidence="2" type="ORF">RFH988_LOCUS39036</name>
</gene>
<proteinExistence type="predicted"/>
<reference evidence="2" key="1">
    <citation type="submission" date="2021-02" db="EMBL/GenBank/DDBJ databases">
        <authorList>
            <person name="Nowell W R."/>
        </authorList>
    </citation>
    <scope>NUCLEOTIDE SEQUENCE</scope>
</reference>
<sequence>MSSINYNNNNTNNQIPLQDPIAPPRL</sequence>
<feature type="non-terminal residue" evidence="2">
    <location>
        <position position="26"/>
    </location>
</feature>
<comment type="caution">
    <text evidence="2">The sequence shown here is derived from an EMBL/GenBank/DDBJ whole genome shotgun (WGS) entry which is preliminary data.</text>
</comment>
<feature type="region of interest" description="Disordered" evidence="1">
    <location>
        <begin position="1"/>
        <end position="26"/>
    </location>
</feature>
<protein>
    <submittedName>
        <fullName evidence="2">Uncharacterized protein</fullName>
    </submittedName>
</protein>
<evidence type="ECO:0000313" key="2">
    <source>
        <dbReference type="EMBL" id="CAF1509723.1"/>
    </source>
</evidence>
<dbReference type="EMBL" id="CAJNOO010012916">
    <property type="protein sequence ID" value="CAF1509723.1"/>
    <property type="molecule type" value="Genomic_DNA"/>
</dbReference>
<evidence type="ECO:0000313" key="3">
    <source>
        <dbReference type="Proteomes" id="UP000663882"/>
    </source>
</evidence>
<dbReference type="AlphaFoldDB" id="A0A815TRS6"/>
<accession>A0A815TRS6</accession>
<feature type="compositionally biased region" description="Low complexity" evidence="1">
    <location>
        <begin position="1"/>
        <end position="13"/>
    </location>
</feature>
<evidence type="ECO:0000256" key="1">
    <source>
        <dbReference type="SAM" id="MobiDB-lite"/>
    </source>
</evidence>
<name>A0A815TRS6_9BILA</name>
<organism evidence="2 3">
    <name type="scientific">Rotaria sordida</name>
    <dbReference type="NCBI Taxonomy" id="392033"/>
    <lineage>
        <taxon>Eukaryota</taxon>
        <taxon>Metazoa</taxon>
        <taxon>Spiralia</taxon>
        <taxon>Gnathifera</taxon>
        <taxon>Rotifera</taxon>
        <taxon>Eurotatoria</taxon>
        <taxon>Bdelloidea</taxon>
        <taxon>Philodinida</taxon>
        <taxon>Philodinidae</taxon>
        <taxon>Rotaria</taxon>
    </lineage>
</organism>
<dbReference type="Proteomes" id="UP000663882">
    <property type="component" value="Unassembled WGS sequence"/>
</dbReference>